<keyword evidence="2" id="KW-1185">Reference proteome</keyword>
<name>A0ABT6YD34_9BACT</name>
<comment type="caution">
    <text evidence="1">The sequence shown here is derived from an EMBL/GenBank/DDBJ whole genome shotgun (WGS) entry which is preliminary data.</text>
</comment>
<gene>
    <name evidence="1" type="ORF">QM524_19950</name>
</gene>
<accession>A0ABT6YD34</accession>
<evidence type="ECO:0000313" key="1">
    <source>
        <dbReference type="EMBL" id="MDI9861503.1"/>
    </source>
</evidence>
<evidence type="ECO:0000313" key="2">
    <source>
        <dbReference type="Proteomes" id="UP001236507"/>
    </source>
</evidence>
<dbReference type="Proteomes" id="UP001236507">
    <property type="component" value="Unassembled WGS sequence"/>
</dbReference>
<proteinExistence type="predicted"/>
<dbReference type="RefSeq" id="WP_283345899.1">
    <property type="nucleotide sequence ID" value="NZ_JASHIF010000020.1"/>
</dbReference>
<sequence length="144" mass="16577">MHLEDFIKFVDKTIDELILYAQLHAGKDYADYELEFVWGMYGSQIVDGKENIIYEITDQVFVSPDKIYPCVDLIIEQLTPEKRLRILGHRAGYEPREFGIGWSNRPGPFIYGIGKGILTGLVDTNSPEFRKKLIDMGLLYDKQA</sequence>
<organism evidence="1 2">
    <name type="scientific">Flectobacillus roseus</name>
    <dbReference type="NCBI Taxonomy" id="502259"/>
    <lineage>
        <taxon>Bacteria</taxon>
        <taxon>Pseudomonadati</taxon>
        <taxon>Bacteroidota</taxon>
        <taxon>Cytophagia</taxon>
        <taxon>Cytophagales</taxon>
        <taxon>Flectobacillaceae</taxon>
        <taxon>Flectobacillus</taxon>
    </lineage>
</organism>
<dbReference type="EMBL" id="JASHIF010000020">
    <property type="protein sequence ID" value="MDI9861503.1"/>
    <property type="molecule type" value="Genomic_DNA"/>
</dbReference>
<reference evidence="1 2" key="1">
    <citation type="submission" date="2023-05" db="EMBL/GenBank/DDBJ databases">
        <title>Novel species of genus Flectobacillus isolated from stream in China.</title>
        <authorList>
            <person name="Lu H."/>
        </authorList>
    </citation>
    <scope>NUCLEOTIDE SEQUENCE [LARGE SCALE GENOMIC DNA]</scope>
    <source>
        <strain evidence="1 2">KCTC 42575</strain>
    </source>
</reference>
<protein>
    <submittedName>
        <fullName evidence="1">Uncharacterized protein</fullName>
    </submittedName>
</protein>